<keyword evidence="1" id="KW-0472">Membrane</keyword>
<dbReference type="EMBL" id="HACM01003953">
    <property type="protein sequence ID" value="CRZ04395.1"/>
    <property type="molecule type" value="Transcribed_RNA"/>
</dbReference>
<keyword evidence="1" id="KW-1133">Transmembrane helix</keyword>
<sequence>GNKGQTFVPPSIHYPINMIQASHHQESPDPVMTPKHRRKVLMIVGGVAIVAVALVAVFVASLLFFKVDPELVKSNEELIRLYNLYAVEDPTQKQQLDFSSLRVNYLYQLALNTGVRAHYSLRKYKDALKAAQSNYLSVRQATVDQLLSVFKKMDALFDKDWSKEAQEAFNQLDYDAEKIKRKLVHFSSECDVLQKKMFEIVSRASTRTNIQTVLEKFRSKLRRAKYYKLKRQWEQELFGIKLPYLVTQDIWRLIKNIDFWFEANHPIAG</sequence>
<proteinExistence type="predicted"/>
<protein>
    <submittedName>
        <fullName evidence="2">Uncharacterized protein</fullName>
    </submittedName>
</protein>
<reference evidence="2" key="1">
    <citation type="submission" date="2015-04" db="EMBL/GenBank/DDBJ databases">
        <title>The genome sequence of the plant pathogenic Rhizarian Plasmodiophora brassicae reveals insights in its biotrophic life cycle and the origin of chitin synthesis.</title>
        <authorList>
            <person name="Schwelm A."/>
            <person name="Fogelqvist J."/>
            <person name="Knaust A."/>
            <person name="Julke S."/>
            <person name="Lilja T."/>
            <person name="Dhandapani V."/>
            <person name="Bonilla-Rosso G."/>
            <person name="Karlsson M."/>
            <person name="Shevchenko A."/>
            <person name="Choi S.R."/>
            <person name="Kim H.G."/>
            <person name="Park J.Y."/>
            <person name="Lim Y.P."/>
            <person name="Ludwig-Muller J."/>
            <person name="Dixelius C."/>
        </authorList>
    </citation>
    <scope>NUCLEOTIDE SEQUENCE</scope>
    <source>
        <tissue evidence="2">Potato root galls</tissue>
    </source>
</reference>
<feature type="transmembrane region" description="Helical" evidence="1">
    <location>
        <begin position="40"/>
        <end position="65"/>
    </location>
</feature>
<name>A0A0H5QQN8_9EUKA</name>
<feature type="non-terminal residue" evidence="2">
    <location>
        <position position="1"/>
    </location>
</feature>
<accession>A0A0H5QQN8</accession>
<keyword evidence="1" id="KW-0812">Transmembrane</keyword>
<dbReference type="AlphaFoldDB" id="A0A0H5QQN8"/>
<organism evidence="2">
    <name type="scientific">Spongospora subterranea</name>
    <dbReference type="NCBI Taxonomy" id="70186"/>
    <lineage>
        <taxon>Eukaryota</taxon>
        <taxon>Sar</taxon>
        <taxon>Rhizaria</taxon>
        <taxon>Endomyxa</taxon>
        <taxon>Phytomyxea</taxon>
        <taxon>Plasmodiophorida</taxon>
        <taxon>Plasmodiophoridae</taxon>
        <taxon>Spongospora</taxon>
    </lineage>
</organism>
<evidence type="ECO:0000256" key="1">
    <source>
        <dbReference type="SAM" id="Phobius"/>
    </source>
</evidence>
<evidence type="ECO:0000313" key="2">
    <source>
        <dbReference type="EMBL" id="CRZ04395.1"/>
    </source>
</evidence>